<evidence type="ECO:0000256" key="1">
    <source>
        <dbReference type="SAM" id="SignalP"/>
    </source>
</evidence>
<evidence type="ECO:0008006" key="3">
    <source>
        <dbReference type="Google" id="ProtNLM"/>
    </source>
</evidence>
<gene>
    <name evidence="2" type="ORF">DBRI00130_LOCUS43926</name>
</gene>
<name>A0A7S4T8B7_9STRA</name>
<accession>A0A7S4T8B7</accession>
<organism evidence="2">
    <name type="scientific">Ditylum brightwellii</name>
    <dbReference type="NCBI Taxonomy" id="49249"/>
    <lineage>
        <taxon>Eukaryota</taxon>
        <taxon>Sar</taxon>
        <taxon>Stramenopiles</taxon>
        <taxon>Ochrophyta</taxon>
        <taxon>Bacillariophyta</taxon>
        <taxon>Mediophyceae</taxon>
        <taxon>Lithodesmiophycidae</taxon>
        <taxon>Lithodesmiales</taxon>
        <taxon>Lithodesmiaceae</taxon>
        <taxon>Ditylum</taxon>
    </lineage>
</organism>
<evidence type="ECO:0000313" key="2">
    <source>
        <dbReference type="EMBL" id="CAE4668458.1"/>
    </source>
</evidence>
<sequence>MIHFSTLLLLFGASVADAFPVANPSVAGRPGSSLYVHNPVVGANTSPSTNGKEASRKKTAVIVGAGPAGLAAALVLSKVKKAGSTNFFDRVVVLEDAPDGDRGSPMRSISI</sequence>
<proteinExistence type="predicted"/>
<dbReference type="EMBL" id="HBNS01060964">
    <property type="protein sequence ID" value="CAE4668458.1"/>
    <property type="molecule type" value="Transcribed_RNA"/>
</dbReference>
<dbReference type="Gene3D" id="3.50.50.60">
    <property type="entry name" value="FAD/NAD(P)-binding domain"/>
    <property type="match status" value="1"/>
</dbReference>
<feature type="chain" id="PRO_5031380979" description="Amine oxidase domain-containing protein" evidence="1">
    <location>
        <begin position="19"/>
        <end position="111"/>
    </location>
</feature>
<reference evidence="2" key="1">
    <citation type="submission" date="2021-01" db="EMBL/GenBank/DDBJ databases">
        <authorList>
            <person name="Corre E."/>
            <person name="Pelletier E."/>
            <person name="Niang G."/>
            <person name="Scheremetjew M."/>
            <person name="Finn R."/>
            <person name="Kale V."/>
            <person name="Holt S."/>
            <person name="Cochrane G."/>
            <person name="Meng A."/>
            <person name="Brown T."/>
            <person name="Cohen L."/>
        </authorList>
    </citation>
    <scope>NUCLEOTIDE SEQUENCE</scope>
    <source>
        <strain evidence="2">GSO104</strain>
    </source>
</reference>
<dbReference type="AlphaFoldDB" id="A0A7S4T8B7"/>
<dbReference type="SUPFAM" id="SSF51905">
    <property type="entry name" value="FAD/NAD(P)-binding domain"/>
    <property type="match status" value="1"/>
</dbReference>
<feature type="signal peptide" evidence="1">
    <location>
        <begin position="1"/>
        <end position="18"/>
    </location>
</feature>
<protein>
    <recommendedName>
        <fullName evidence="3">Amine oxidase domain-containing protein</fullName>
    </recommendedName>
</protein>
<dbReference type="InterPro" id="IPR036188">
    <property type="entry name" value="FAD/NAD-bd_sf"/>
</dbReference>
<keyword evidence="1" id="KW-0732">Signal</keyword>